<evidence type="ECO:0000313" key="1">
    <source>
        <dbReference type="EMBL" id="MBF8194324.1"/>
    </source>
</evidence>
<organism evidence="1 2">
    <name type="scientific">Nonomuraea cypriaca</name>
    <dbReference type="NCBI Taxonomy" id="1187855"/>
    <lineage>
        <taxon>Bacteria</taxon>
        <taxon>Bacillati</taxon>
        <taxon>Actinomycetota</taxon>
        <taxon>Actinomycetes</taxon>
        <taxon>Streptosporangiales</taxon>
        <taxon>Streptosporangiaceae</taxon>
        <taxon>Nonomuraea</taxon>
    </lineage>
</organism>
<dbReference type="EMBL" id="JADOGI010000390">
    <property type="protein sequence ID" value="MBF8194324.1"/>
    <property type="molecule type" value="Genomic_DNA"/>
</dbReference>
<dbReference type="Proteomes" id="UP000605361">
    <property type="component" value="Unassembled WGS sequence"/>
</dbReference>
<proteinExistence type="predicted"/>
<reference evidence="1" key="1">
    <citation type="submission" date="2020-11" db="EMBL/GenBank/DDBJ databases">
        <title>Whole-genome analyses of Nonomuraea sp. K274.</title>
        <authorList>
            <person name="Veyisoglu A."/>
        </authorList>
    </citation>
    <scope>NUCLEOTIDE SEQUENCE</scope>
    <source>
        <strain evidence="1">K274</strain>
    </source>
</reference>
<evidence type="ECO:0000313" key="2">
    <source>
        <dbReference type="Proteomes" id="UP000605361"/>
    </source>
</evidence>
<comment type="caution">
    <text evidence="1">The sequence shown here is derived from an EMBL/GenBank/DDBJ whole genome shotgun (WGS) entry which is preliminary data.</text>
</comment>
<keyword evidence="2" id="KW-1185">Reference proteome</keyword>
<protein>
    <submittedName>
        <fullName evidence="1">Uncharacterized protein</fullName>
    </submittedName>
</protein>
<sequence>MDVRYPNARPALPPTLEWRAEPSSNSWAPAGAARMTGRWETWRFLPDKRLNRYYPAGTWTIAATAKDAGGATVTEYASFQLKRDTRLSEVTVERAKGADGATVRLRGSLTRVDPRGLTDYGPFAGQPLEILWRPGNSATWERVGQAKTDAAGGFVSTIQAPAGGQWRVRYPGTGHYSSDISKTRQITQ</sequence>
<dbReference type="AlphaFoldDB" id="A0A931APQ6"/>
<gene>
    <name evidence="1" type="ORF">ITP53_53430</name>
</gene>
<dbReference type="RefSeq" id="WP_195903151.1">
    <property type="nucleotide sequence ID" value="NZ_JADOGI010000390.1"/>
</dbReference>
<accession>A0A931APQ6</accession>
<name>A0A931APQ6_9ACTN</name>